<feature type="domain" description="Vps16 N-terminal" evidence="5">
    <location>
        <begin position="6"/>
        <end position="415"/>
    </location>
</feature>
<reference evidence="6 7" key="1">
    <citation type="submission" date="2020-04" db="EMBL/GenBank/DDBJ databases">
        <authorList>
            <person name="Alioto T."/>
            <person name="Alioto T."/>
            <person name="Gomez Garrido J."/>
        </authorList>
    </citation>
    <scope>NUCLEOTIDE SEQUENCE [LARGE SCALE GENOMIC DNA]</scope>
</reference>
<dbReference type="PANTHER" id="PTHR12811">
    <property type="entry name" value="VACUOLAR PROTEIN SORTING VPS16"/>
    <property type="match status" value="1"/>
</dbReference>
<keyword evidence="3" id="KW-0813">Transport</keyword>
<dbReference type="PIRSF" id="PIRSF007949">
    <property type="entry name" value="VPS16"/>
    <property type="match status" value="1"/>
</dbReference>
<evidence type="ECO:0000259" key="4">
    <source>
        <dbReference type="Pfam" id="PF04840"/>
    </source>
</evidence>
<dbReference type="GO" id="GO:0042144">
    <property type="term" value="P:vacuole fusion, non-autophagic"/>
    <property type="evidence" value="ECO:0007669"/>
    <property type="project" value="TreeGrafter"/>
</dbReference>
<accession>A0A8S1BV93</accession>
<dbReference type="InterPro" id="IPR038132">
    <property type="entry name" value="Vps16_C_sf"/>
</dbReference>
<sequence>MSAMITAEWCPVGKDNFYRKFDIYQMNWDLKFDNVCVVAAQYGGPVAVIEDRKKHNAAQGLSKPTIFIYSASGQIISTILWNSGSIIELGWSSTEELLCVQSDGIVLSYDLFGNYKHSFSMGDEAKERKVIDAKFFNSFKGTGVVVLTSSFHFYLVNNVLEPKLRRITDMISTKEPPSSWCVLSDERKSRILVAQGKSLMLLEEMSTSAQPICADINSTHTEITGIVSSHDNQCVALFTDTGKVWLGSADLRVKYCEVDTRWRSKPDDFVWCGSEAVLVLWNGCSLMLVAKNEEHTTFAINEGMSLCQEMDGVRLLSRYKHEMLQKVPTVTQEVFRINSTEPGSFLLEASRQFQKGSHRSDEYLRLVKDKLKTAVQQCNEAAGYEFSHETQKLLLKAAQFGKSFIESSTENDKFVQMCRTLRVLNAIRDYKVGLPLTLIQFRHLRTGVFLDRLVLRKQYYLAIKIAKFLLIPEEQGESRILALWACNKVGQTHLQDDVVAREIADKLGQAPGISYTEIANKAIDANRSQLALKLMDFEPCAKRQVHLLLRLNEGKAALVKAIDSGNTDLVHIVIQHLKVHMSLSDFLYYIREFPMAQALHLKYCREHNKETWKSIYEQEDDFNSLGACSIREAYEPKNSSTMEMILNSAAEYYKKGKNENYQSLCEEHARLLRQQRAMQEKLNTSNFVGLSVNGTLKKLLLMKEQKLADKLRQEYKIPDRRYYWVKIATLGEQEDWTELERFSKAKKSPIGYEPFVDICLAHGNKKGAELYVSRVCDDMKVRYYVKLNLFAEAAKVAFEQRNSQALSYVQSKCYETHPDISDKIANMTHKLIRSSTQWVFALKEHKRHKMNNV</sequence>
<dbReference type="GO" id="GO:0016197">
    <property type="term" value="P:endosomal transport"/>
    <property type="evidence" value="ECO:0007669"/>
    <property type="project" value="TreeGrafter"/>
</dbReference>
<dbReference type="GO" id="GO:0031902">
    <property type="term" value="C:late endosome membrane"/>
    <property type="evidence" value="ECO:0007669"/>
    <property type="project" value="UniProtKB-SubCell"/>
</dbReference>
<evidence type="ECO:0000313" key="7">
    <source>
        <dbReference type="Proteomes" id="UP000494165"/>
    </source>
</evidence>
<keyword evidence="3" id="KW-0653">Protein transport</keyword>
<comment type="function">
    <text evidence="3">Plays a role in vesicle-mediated protein trafficking to lysosomal compartments including the endocytic membrane transport and autophagic pathways. Believed to act as a core component of the putative HOPS and CORVET endosomal tethering complexes.</text>
</comment>
<dbReference type="SUPFAM" id="SSF50978">
    <property type="entry name" value="WD40 repeat-like"/>
    <property type="match status" value="1"/>
</dbReference>
<name>A0A8S1BV93_9INSE</name>
<keyword evidence="7" id="KW-1185">Reference proteome</keyword>
<proteinExistence type="inferred from homology"/>
<dbReference type="InterPro" id="IPR006925">
    <property type="entry name" value="Vps16_C"/>
</dbReference>
<dbReference type="Gene3D" id="1.10.150.780">
    <property type="entry name" value="Vps16, C-terminal region"/>
    <property type="match status" value="1"/>
</dbReference>
<dbReference type="Pfam" id="PF04840">
    <property type="entry name" value="Vps16_C"/>
    <property type="match status" value="1"/>
</dbReference>
<dbReference type="GO" id="GO:0003779">
    <property type="term" value="F:actin binding"/>
    <property type="evidence" value="ECO:0007669"/>
    <property type="project" value="TreeGrafter"/>
</dbReference>
<comment type="caution">
    <text evidence="6">The sequence shown here is derived from an EMBL/GenBank/DDBJ whole genome shotgun (WGS) entry which is preliminary data.</text>
</comment>
<evidence type="ECO:0000256" key="1">
    <source>
        <dbReference type="ARBA" id="ARBA00009250"/>
    </source>
</evidence>
<evidence type="ECO:0000256" key="3">
    <source>
        <dbReference type="PIRNR" id="PIRNR007949"/>
    </source>
</evidence>
<dbReference type="GO" id="GO:0006886">
    <property type="term" value="P:intracellular protein transport"/>
    <property type="evidence" value="ECO:0007669"/>
    <property type="project" value="InterPro"/>
</dbReference>
<feature type="domain" description="Vps16 C-terminal" evidence="4">
    <location>
        <begin position="513"/>
        <end position="828"/>
    </location>
</feature>
<dbReference type="OrthoDB" id="1792at2759"/>
<dbReference type="InterPro" id="IPR036322">
    <property type="entry name" value="WD40_repeat_dom_sf"/>
</dbReference>
<dbReference type="InterPro" id="IPR016534">
    <property type="entry name" value="VPS16"/>
</dbReference>
<keyword evidence="3" id="KW-0458">Lysosome</keyword>
<keyword evidence="3" id="KW-0967">Endosome</keyword>
<evidence type="ECO:0000313" key="6">
    <source>
        <dbReference type="EMBL" id="CAB3363436.1"/>
    </source>
</evidence>
<dbReference type="EMBL" id="CADEPI010000012">
    <property type="protein sequence ID" value="CAB3363436.1"/>
    <property type="molecule type" value="Genomic_DNA"/>
</dbReference>
<dbReference type="Proteomes" id="UP000494165">
    <property type="component" value="Unassembled WGS sequence"/>
</dbReference>
<dbReference type="GO" id="GO:0033263">
    <property type="term" value="C:CORVET complex"/>
    <property type="evidence" value="ECO:0007669"/>
    <property type="project" value="UniProtKB-UniRule"/>
</dbReference>
<gene>
    <name evidence="6" type="ORF">CLODIP_2_CD02186</name>
</gene>
<organism evidence="6 7">
    <name type="scientific">Cloeon dipterum</name>
    <dbReference type="NCBI Taxonomy" id="197152"/>
    <lineage>
        <taxon>Eukaryota</taxon>
        <taxon>Metazoa</taxon>
        <taxon>Ecdysozoa</taxon>
        <taxon>Arthropoda</taxon>
        <taxon>Hexapoda</taxon>
        <taxon>Insecta</taxon>
        <taxon>Pterygota</taxon>
        <taxon>Palaeoptera</taxon>
        <taxon>Ephemeroptera</taxon>
        <taxon>Pisciforma</taxon>
        <taxon>Baetidae</taxon>
        <taxon>Cloeon</taxon>
    </lineage>
</organism>
<protein>
    <recommendedName>
        <fullName evidence="2 3">Vacuolar protein sorting-associated protein 16 homolog</fullName>
    </recommendedName>
</protein>
<comment type="similarity">
    <text evidence="1 3">Belongs to the VPS16 family.</text>
</comment>
<dbReference type="AlphaFoldDB" id="A0A8S1BV93"/>
<dbReference type="PANTHER" id="PTHR12811:SF0">
    <property type="entry name" value="VACUOLAR PROTEIN SORTING-ASSOCIATED PROTEIN 16 HOMOLOG"/>
    <property type="match status" value="1"/>
</dbReference>
<comment type="subcellular location">
    <subcellularLocation>
        <location evidence="3">Late endosome membrane</location>
        <topology evidence="3">Peripheral membrane protein</topology>
        <orientation evidence="3">Cytoplasmic side</orientation>
    </subcellularLocation>
    <subcellularLocation>
        <location evidence="3">Lysosome membrane</location>
        <topology evidence="3">Peripheral membrane protein</topology>
        <orientation evidence="3">Cytoplasmic side</orientation>
    </subcellularLocation>
    <text evidence="3">Cytoplasmic, peripheral membrane protein associated with late endosomes/lysosomes.</text>
</comment>
<dbReference type="InterPro" id="IPR006926">
    <property type="entry name" value="Vps16_N"/>
</dbReference>
<dbReference type="Pfam" id="PF04841">
    <property type="entry name" value="Vps16_N"/>
    <property type="match status" value="1"/>
</dbReference>
<dbReference type="GO" id="GO:0030897">
    <property type="term" value="C:HOPS complex"/>
    <property type="evidence" value="ECO:0007669"/>
    <property type="project" value="UniProtKB-UniRule"/>
</dbReference>
<evidence type="ECO:0000256" key="2">
    <source>
        <dbReference type="ARBA" id="ARBA00017947"/>
    </source>
</evidence>
<dbReference type="GO" id="GO:0005765">
    <property type="term" value="C:lysosomal membrane"/>
    <property type="evidence" value="ECO:0007669"/>
    <property type="project" value="UniProtKB-SubCell"/>
</dbReference>
<keyword evidence="3" id="KW-0472">Membrane</keyword>
<evidence type="ECO:0000259" key="5">
    <source>
        <dbReference type="Pfam" id="PF04841"/>
    </source>
</evidence>